<feature type="domain" description="DM2" evidence="1">
    <location>
        <begin position="200"/>
        <end position="277"/>
    </location>
</feature>
<organism evidence="2 3">
    <name type="scientific">Schizosaccharomyces cryophilus (strain OY26 / ATCC MYA-4695 / CBS 11777 / NBRC 106824 / NRRL Y48691)</name>
    <name type="common">Fission yeast</name>
    <dbReference type="NCBI Taxonomy" id="653667"/>
    <lineage>
        <taxon>Eukaryota</taxon>
        <taxon>Fungi</taxon>
        <taxon>Dikarya</taxon>
        <taxon>Ascomycota</taxon>
        <taxon>Taphrinomycotina</taxon>
        <taxon>Schizosaccharomycetes</taxon>
        <taxon>Schizosaccharomycetales</taxon>
        <taxon>Schizosaccharomycetaceae</taxon>
        <taxon>Schizosaccharomyces</taxon>
    </lineage>
</organism>
<dbReference type="InterPro" id="IPR003121">
    <property type="entry name" value="SWIB_MDM2_domain"/>
</dbReference>
<dbReference type="HOGENOM" id="CLU_023529_2_1_1"/>
<dbReference type="GO" id="GO:0016586">
    <property type="term" value="C:RSC-type complex"/>
    <property type="evidence" value="ECO:0007669"/>
    <property type="project" value="EnsemblFungi"/>
</dbReference>
<dbReference type="SUPFAM" id="SSF47592">
    <property type="entry name" value="SWIB/MDM2 domain"/>
    <property type="match status" value="1"/>
</dbReference>
<accession>S9XAC4</accession>
<dbReference type="eggNOG" id="KOG2570">
    <property type="taxonomic scope" value="Eukaryota"/>
</dbReference>
<dbReference type="InterPro" id="IPR019835">
    <property type="entry name" value="SWIB_domain"/>
</dbReference>
<dbReference type="GO" id="GO:0016514">
    <property type="term" value="C:SWI/SNF complex"/>
    <property type="evidence" value="ECO:0007669"/>
    <property type="project" value="EnsemblFungi"/>
</dbReference>
<dbReference type="EMBL" id="KE546992">
    <property type="protein sequence ID" value="EPY50721.1"/>
    <property type="molecule type" value="Genomic_DNA"/>
</dbReference>
<dbReference type="OMA" id="VMDSKHH"/>
<dbReference type="PANTHER" id="PTHR13844">
    <property type="entry name" value="SWI/SNF-RELATED MATRIX-ASSOCIATED ACTIN-DEPENDENT REGULATOR OF CHROMATIN SUBFAMILY D"/>
    <property type="match status" value="1"/>
</dbReference>
<gene>
    <name evidence="2" type="ORF">SPOG_00738</name>
</gene>
<dbReference type="GeneID" id="25035070"/>
<dbReference type="RefSeq" id="XP_013024369.1">
    <property type="nucleotide sequence ID" value="XM_013168915.1"/>
</dbReference>
<evidence type="ECO:0000259" key="1">
    <source>
        <dbReference type="PROSITE" id="PS51925"/>
    </source>
</evidence>
<dbReference type="Gene3D" id="1.10.245.10">
    <property type="entry name" value="SWIB/MDM2 domain"/>
    <property type="match status" value="1"/>
</dbReference>
<dbReference type="PROSITE" id="PS51925">
    <property type="entry name" value="SWIB_MDM2"/>
    <property type="match status" value="1"/>
</dbReference>
<dbReference type="OrthoDB" id="10263741at2759"/>
<protein>
    <submittedName>
        <fullName evidence="2">SWI/SNF and RSC complex subunit Ssr3</fullName>
    </submittedName>
</protein>
<evidence type="ECO:0000313" key="2">
    <source>
        <dbReference type="EMBL" id="EPY50721.1"/>
    </source>
</evidence>
<evidence type="ECO:0000313" key="3">
    <source>
        <dbReference type="Proteomes" id="UP000015464"/>
    </source>
</evidence>
<dbReference type="InterPro" id="IPR036885">
    <property type="entry name" value="SWIB_MDM2_dom_sf"/>
</dbReference>
<sequence>MSGNANLNGKINERDAKEAGELKKEIRLIEREIPEKLLETIPEASQYVELQEIEKRLDSLIVRKRFDLQDSLSRQSKKTRAIRIFIRKTLENQAFQTFQENNDSQPNDLSSLSVPSWTIHVEGRLIPGNDEDKKRLDEVPFTSFFKKIAFQVHRSEELYPESNYVEWNKLSNGSNLANELKIKRNGDQDVKISILLYPDEQPERYKLSSSFANLLGIKEGTRPAIVAALWQYIKFHRLQDLEEKRLINCDNRLRDLFETDRLYFPRIPELMNRFLEPMDPIKLSFELNVNEVSAKPFAIFDVFINADDPKQSQIRTFLTNVMNQNEIKVLDEKISSFIEAIHYSKSKHDFMRQFSDDPVLFIHRWTESQSRDLEVILDGSEANYAERRDSKYYQQPWVEESAFHYLNRLNSKKQQEILNASSRK</sequence>
<dbReference type="SMART" id="SM00151">
    <property type="entry name" value="SWIB"/>
    <property type="match status" value="1"/>
</dbReference>
<reference evidence="2 3" key="1">
    <citation type="journal article" date="2011" name="Science">
        <title>Comparative functional genomics of the fission yeasts.</title>
        <authorList>
            <person name="Rhind N."/>
            <person name="Chen Z."/>
            <person name="Yassour M."/>
            <person name="Thompson D.A."/>
            <person name="Haas B.J."/>
            <person name="Habib N."/>
            <person name="Wapinski I."/>
            <person name="Roy S."/>
            <person name="Lin M.F."/>
            <person name="Heiman D.I."/>
            <person name="Young S.K."/>
            <person name="Furuya K."/>
            <person name="Guo Y."/>
            <person name="Pidoux A."/>
            <person name="Chen H.M."/>
            <person name="Robbertse B."/>
            <person name="Goldberg J.M."/>
            <person name="Aoki K."/>
            <person name="Bayne E.H."/>
            <person name="Berlin A.M."/>
            <person name="Desjardins C.A."/>
            <person name="Dobbs E."/>
            <person name="Dukaj L."/>
            <person name="Fan L."/>
            <person name="FitzGerald M.G."/>
            <person name="French C."/>
            <person name="Gujja S."/>
            <person name="Hansen K."/>
            <person name="Keifenheim D."/>
            <person name="Levin J.Z."/>
            <person name="Mosher R.A."/>
            <person name="Mueller C.A."/>
            <person name="Pfiffner J."/>
            <person name="Priest M."/>
            <person name="Russ C."/>
            <person name="Smialowska A."/>
            <person name="Swoboda P."/>
            <person name="Sykes S.M."/>
            <person name="Vaughn M."/>
            <person name="Vengrova S."/>
            <person name="Yoder R."/>
            <person name="Zeng Q."/>
            <person name="Allshire R."/>
            <person name="Baulcombe D."/>
            <person name="Birren B.W."/>
            <person name="Brown W."/>
            <person name="Ekwall K."/>
            <person name="Kellis M."/>
            <person name="Leatherwood J."/>
            <person name="Levin H."/>
            <person name="Margalit H."/>
            <person name="Martienssen R."/>
            <person name="Nieduszynski C.A."/>
            <person name="Spatafora J.W."/>
            <person name="Friedman N."/>
            <person name="Dalgaard J.Z."/>
            <person name="Baumann P."/>
            <person name="Niki H."/>
            <person name="Regev A."/>
            <person name="Nusbaum C."/>
        </authorList>
    </citation>
    <scope>NUCLEOTIDE SEQUENCE [LARGE SCALE GENOMIC DNA]</scope>
    <source>
        <strain evidence="3">OY26 / ATCC MYA-4695 / CBS 11777 / NBRC 106824 / NRRL Y48691</strain>
    </source>
</reference>
<dbReference type="CDD" id="cd10568">
    <property type="entry name" value="SWIB_like"/>
    <property type="match status" value="1"/>
</dbReference>
<dbReference type="STRING" id="653667.S9XAC4"/>
<dbReference type="Proteomes" id="UP000015464">
    <property type="component" value="Unassembled WGS sequence"/>
</dbReference>
<dbReference type="AlphaFoldDB" id="S9XAC4"/>
<dbReference type="Pfam" id="PF02201">
    <property type="entry name" value="SWIB"/>
    <property type="match status" value="1"/>
</dbReference>
<keyword evidence="3" id="KW-1185">Reference proteome</keyword>
<name>S9XAC4_SCHCR</name>
<proteinExistence type="predicted"/>